<evidence type="ECO:0000259" key="2">
    <source>
        <dbReference type="PROSITE" id="PS50405"/>
    </source>
</evidence>
<dbReference type="PANTHER" id="PTHR43968:SF6">
    <property type="entry name" value="GLUTATHIONE S-TRANSFERASE OMEGA"/>
    <property type="match status" value="1"/>
</dbReference>
<dbReference type="Proteomes" id="UP000222788">
    <property type="component" value="Unassembled WGS sequence"/>
</dbReference>
<dbReference type="InterPro" id="IPR036282">
    <property type="entry name" value="Glutathione-S-Trfase_C_sf"/>
</dbReference>
<proteinExistence type="predicted"/>
<organism evidence="3 4">
    <name type="scientific">Ceratocystis fimbriata CBS 114723</name>
    <dbReference type="NCBI Taxonomy" id="1035309"/>
    <lineage>
        <taxon>Eukaryota</taxon>
        <taxon>Fungi</taxon>
        <taxon>Dikarya</taxon>
        <taxon>Ascomycota</taxon>
        <taxon>Pezizomycotina</taxon>
        <taxon>Sordariomycetes</taxon>
        <taxon>Hypocreomycetidae</taxon>
        <taxon>Microascales</taxon>
        <taxon>Ceratocystidaceae</taxon>
        <taxon>Ceratocystis</taxon>
    </lineage>
</organism>
<evidence type="ECO:0000313" key="4">
    <source>
        <dbReference type="Proteomes" id="UP000222788"/>
    </source>
</evidence>
<dbReference type="EMBL" id="APWK03000004">
    <property type="protein sequence ID" value="PHH56054.1"/>
    <property type="molecule type" value="Genomic_DNA"/>
</dbReference>
<feature type="domain" description="GST C-terminal" evidence="2">
    <location>
        <begin position="100"/>
        <end position="254"/>
    </location>
</feature>
<dbReference type="CDD" id="cd00570">
    <property type="entry name" value="GST_N_family"/>
    <property type="match status" value="1"/>
</dbReference>
<dbReference type="InterPro" id="IPR010987">
    <property type="entry name" value="Glutathione-S-Trfase_C-like"/>
</dbReference>
<dbReference type="Pfam" id="PF25907">
    <property type="entry name" value="DUF7962"/>
    <property type="match status" value="1"/>
</dbReference>
<dbReference type="InterPro" id="IPR004045">
    <property type="entry name" value="Glutathione_S-Trfase_N"/>
</dbReference>
<dbReference type="PANTHER" id="PTHR43968">
    <property type="match status" value="1"/>
</dbReference>
<dbReference type="Pfam" id="PF13417">
    <property type="entry name" value="GST_N_3"/>
    <property type="match status" value="1"/>
</dbReference>
<dbReference type="STRING" id="1035309.A0A2C5XLK2"/>
<keyword evidence="4" id="KW-1185">Reference proteome</keyword>
<sequence length="331" mass="37224">MTSPPPRIVLFHYSFSPYAQRVVWYLTLRGIPYSQCLQPAMLPRPDLNSLGIQHRRIPLLSIGRDVYVDTRLIIEKLEELYPEKPRLSNATTPEHKALEILLQRFTIDSGVFGQAAALLPLDLPVMKSGQWWKDRSSLFNGKYSPETIKRARPSALAEMRESMTLLETTILSDGRDWVLGTKEPTIADINAIWPFYWIMGIPGALPKTSFSASEFPKIHAWTARFQKIISAAKKQGQKPETVSGDQAYEIITKSLFHDKSSVVSDELSDLQVGDVVDLRPSDYGIQHVDTGRLVALSPKEVTIEVATSNTTIHLHAPRHGFVVKKSNKPKL</sequence>
<reference evidence="3 4" key="1">
    <citation type="journal article" date="2013" name="Fungal Biol.">
        <title>Analysis of microsatellite markers in the genome of the plant pathogen Ceratocystis fimbriata.</title>
        <authorList>
            <person name="Simpson M.C."/>
            <person name="Wilken P.M."/>
            <person name="Coetzee M.P."/>
            <person name="Wingfield M.J."/>
            <person name="Wingfield B.D."/>
        </authorList>
    </citation>
    <scope>NUCLEOTIDE SEQUENCE [LARGE SCALE GENOMIC DNA]</scope>
    <source>
        <strain evidence="3 4">CBS 114723</strain>
    </source>
</reference>
<name>A0A2C5XLK2_9PEZI</name>
<dbReference type="InterPro" id="IPR058268">
    <property type="entry name" value="DUF7962"/>
</dbReference>
<dbReference type="SUPFAM" id="SSF47616">
    <property type="entry name" value="GST C-terminal domain-like"/>
    <property type="match status" value="1"/>
</dbReference>
<dbReference type="OrthoDB" id="202840at2759"/>
<feature type="domain" description="GST N-terminal" evidence="1">
    <location>
        <begin position="6"/>
        <end position="85"/>
    </location>
</feature>
<dbReference type="PROSITE" id="PS50404">
    <property type="entry name" value="GST_NTER"/>
    <property type="match status" value="1"/>
</dbReference>
<accession>A0A2C5XLK2</accession>
<gene>
    <name evidence="3" type="ORF">CFIMG_001728RA</name>
</gene>
<evidence type="ECO:0000313" key="3">
    <source>
        <dbReference type="EMBL" id="PHH56054.1"/>
    </source>
</evidence>
<dbReference type="InterPro" id="IPR036249">
    <property type="entry name" value="Thioredoxin-like_sf"/>
</dbReference>
<dbReference type="Gene3D" id="3.40.30.110">
    <property type="match status" value="2"/>
</dbReference>
<dbReference type="AlphaFoldDB" id="A0A2C5XLK2"/>
<dbReference type="InterPro" id="IPR050983">
    <property type="entry name" value="GST_Omega/HSP26"/>
</dbReference>
<dbReference type="GO" id="GO:0005737">
    <property type="term" value="C:cytoplasm"/>
    <property type="evidence" value="ECO:0007669"/>
    <property type="project" value="TreeGrafter"/>
</dbReference>
<evidence type="ECO:0008006" key="5">
    <source>
        <dbReference type="Google" id="ProtNLM"/>
    </source>
</evidence>
<evidence type="ECO:0000259" key="1">
    <source>
        <dbReference type="PROSITE" id="PS50404"/>
    </source>
</evidence>
<protein>
    <recommendedName>
        <fullName evidence="5">GST N-terminal domain-containing protein</fullName>
    </recommendedName>
</protein>
<comment type="caution">
    <text evidence="3">The sequence shown here is derived from an EMBL/GenBank/DDBJ whole genome shotgun (WGS) entry which is preliminary data.</text>
</comment>
<dbReference type="PROSITE" id="PS50405">
    <property type="entry name" value="GST_CTER"/>
    <property type="match status" value="1"/>
</dbReference>
<dbReference type="SUPFAM" id="SSF52833">
    <property type="entry name" value="Thioredoxin-like"/>
    <property type="match status" value="1"/>
</dbReference>
<reference evidence="3 4" key="2">
    <citation type="journal article" date="2013" name="IMA Fungus">
        <title>IMA Genome-F 1: Ceratocystis fimbriata: Draft nuclear genome sequence for the plant pathogen, Ceratocystis fimbriata.</title>
        <authorList>
            <person name="Wilken P.M."/>
            <person name="Steenkamp E.T."/>
            <person name="Wingfield M.J."/>
            <person name="de Beer Z.W."/>
            <person name="Wingfield B.D."/>
        </authorList>
    </citation>
    <scope>NUCLEOTIDE SEQUENCE [LARGE SCALE GENOMIC DNA]</scope>
    <source>
        <strain evidence="3 4">CBS 114723</strain>
    </source>
</reference>